<feature type="repeat" description="Solcar" evidence="9">
    <location>
        <begin position="17"/>
        <end position="114"/>
    </location>
</feature>
<keyword evidence="4 9" id="KW-0812">Transmembrane</keyword>
<feature type="repeat" description="Solcar" evidence="9">
    <location>
        <begin position="124"/>
        <end position="211"/>
    </location>
</feature>
<sequence>MPTGTVTVGESPAPPPLAPWKNALAGASGGVVSRVVIAPLDVIKIRLQLQTDVRQLAARVDPSAAKYTGVVQACSRILREEGYRGLWKGNLSAEYLYLTYGAVQFYTYHEYSALLHRISSSLPIALPTELFAGALAGCTATVATYPFDLLRTRFAMQGASGGPYTSLLSAVRQIYAAEGVHGFYRGVVPSVLQMAPQMGIVFAAYGGIKRLLKPLKLGKTESFISGGIAGMLGKLSVMPFDVVRKRLQVQGPERNSYVTGRVPKYPSGLLRCAAQIARQEGWLALYKGVVPALLKAGPSSAVTFAVVRIVSGALE</sequence>
<evidence type="ECO:0000256" key="4">
    <source>
        <dbReference type="ARBA" id="ARBA00022692"/>
    </source>
</evidence>
<name>A0AAD5XRS2_9FUNG</name>
<dbReference type="InterPro" id="IPR050567">
    <property type="entry name" value="Mitochondrial_Carrier"/>
</dbReference>
<dbReference type="PANTHER" id="PTHR45624:SF10">
    <property type="entry name" value="SLC (SOLUTE CARRIER) HOMOLOG"/>
    <property type="match status" value="1"/>
</dbReference>
<evidence type="ECO:0000256" key="10">
    <source>
        <dbReference type="RuleBase" id="RU000488"/>
    </source>
</evidence>
<dbReference type="EMBL" id="JADGJQ010000021">
    <property type="protein sequence ID" value="KAJ3179369.1"/>
    <property type="molecule type" value="Genomic_DNA"/>
</dbReference>
<evidence type="ECO:0000256" key="1">
    <source>
        <dbReference type="ARBA" id="ARBA00004225"/>
    </source>
</evidence>
<dbReference type="PRINTS" id="PR00926">
    <property type="entry name" value="MITOCARRIER"/>
</dbReference>
<proteinExistence type="inferred from homology"/>
<evidence type="ECO:0000256" key="8">
    <source>
        <dbReference type="ARBA" id="ARBA00023136"/>
    </source>
</evidence>
<dbReference type="InterPro" id="IPR002067">
    <property type="entry name" value="MCP"/>
</dbReference>
<evidence type="ECO:0000256" key="5">
    <source>
        <dbReference type="ARBA" id="ARBA00022737"/>
    </source>
</evidence>
<protein>
    <submittedName>
        <fullName evidence="11">Mitochondrial thiamine pyrophosphate transporter</fullName>
    </submittedName>
</protein>
<organism evidence="11 12">
    <name type="scientific">Geranomyces variabilis</name>
    <dbReference type="NCBI Taxonomy" id="109894"/>
    <lineage>
        <taxon>Eukaryota</taxon>
        <taxon>Fungi</taxon>
        <taxon>Fungi incertae sedis</taxon>
        <taxon>Chytridiomycota</taxon>
        <taxon>Chytridiomycota incertae sedis</taxon>
        <taxon>Chytridiomycetes</taxon>
        <taxon>Spizellomycetales</taxon>
        <taxon>Powellomycetaceae</taxon>
        <taxon>Geranomyces</taxon>
    </lineage>
</organism>
<dbReference type="InterPro" id="IPR023395">
    <property type="entry name" value="MCP_dom_sf"/>
</dbReference>
<keyword evidence="3 10" id="KW-0813">Transport</keyword>
<dbReference type="AlphaFoldDB" id="A0AAD5XRS2"/>
<evidence type="ECO:0000256" key="3">
    <source>
        <dbReference type="ARBA" id="ARBA00022448"/>
    </source>
</evidence>
<keyword evidence="7" id="KW-0496">Mitochondrion</keyword>
<keyword evidence="5" id="KW-0677">Repeat</keyword>
<dbReference type="Pfam" id="PF00153">
    <property type="entry name" value="Mito_carr"/>
    <property type="match status" value="3"/>
</dbReference>
<dbReference type="GO" id="GO:0022857">
    <property type="term" value="F:transmembrane transporter activity"/>
    <property type="evidence" value="ECO:0007669"/>
    <property type="project" value="TreeGrafter"/>
</dbReference>
<dbReference type="SUPFAM" id="SSF103506">
    <property type="entry name" value="Mitochondrial carrier"/>
    <property type="match status" value="1"/>
</dbReference>
<evidence type="ECO:0000256" key="2">
    <source>
        <dbReference type="ARBA" id="ARBA00006375"/>
    </source>
</evidence>
<dbReference type="PANTHER" id="PTHR45624">
    <property type="entry name" value="MITOCHONDRIAL BASIC AMINO ACIDS TRANSPORTER-RELATED"/>
    <property type="match status" value="1"/>
</dbReference>
<dbReference type="Proteomes" id="UP001212152">
    <property type="component" value="Unassembled WGS sequence"/>
</dbReference>
<evidence type="ECO:0000313" key="11">
    <source>
        <dbReference type="EMBL" id="KAJ3179369.1"/>
    </source>
</evidence>
<gene>
    <name evidence="11" type="primary">TPC1</name>
    <name evidence="11" type="ORF">HDU87_002978</name>
</gene>
<reference evidence="11" key="1">
    <citation type="submission" date="2020-05" db="EMBL/GenBank/DDBJ databases">
        <title>Phylogenomic resolution of chytrid fungi.</title>
        <authorList>
            <person name="Stajich J.E."/>
            <person name="Amses K."/>
            <person name="Simmons R."/>
            <person name="Seto K."/>
            <person name="Myers J."/>
            <person name="Bonds A."/>
            <person name="Quandt C.A."/>
            <person name="Barry K."/>
            <person name="Liu P."/>
            <person name="Grigoriev I."/>
            <person name="Longcore J.E."/>
            <person name="James T.Y."/>
        </authorList>
    </citation>
    <scope>NUCLEOTIDE SEQUENCE</scope>
    <source>
        <strain evidence="11">JEL0379</strain>
    </source>
</reference>
<comment type="subcellular location">
    <subcellularLocation>
        <location evidence="1">Mitochondrion membrane</location>
        <topology evidence="1">Multi-pass membrane protein</topology>
    </subcellularLocation>
</comment>
<comment type="caution">
    <text evidence="11">The sequence shown here is derived from an EMBL/GenBank/DDBJ whole genome shotgun (WGS) entry which is preliminary data.</text>
</comment>
<dbReference type="InterPro" id="IPR018108">
    <property type="entry name" value="MCP_transmembrane"/>
</dbReference>
<accession>A0AAD5XRS2</accession>
<comment type="similarity">
    <text evidence="2 10">Belongs to the mitochondrial carrier (TC 2.A.29) family.</text>
</comment>
<dbReference type="Gene3D" id="1.50.40.10">
    <property type="entry name" value="Mitochondrial carrier domain"/>
    <property type="match status" value="1"/>
</dbReference>
<dbReference type="PROSITE" id="PS50920">
    <property type="entry name" value="SOLCAR"/>
    <property type="match status" value="3"/>
</dbReference>
<evidence type="ECO:0000256" key="7">
    <source>
        <dbReference type="ARBA" id="ARBA00023128"/>
    </source>
</evidence>
<keyword evidence="12" id="KW-1185">Reference proteome</keyword>
<evidence type="ECO:0000256" key="9">
    <source>
        <dbReference type="PROSITE-ProRule" id="PRU00282"/>
    </source>
</evidence>
<evidence type="ECO:0000313" key="12">
    <source>
        <dbReference type="Proteomes" id="UP001212152"/>
    </source>
</evidence>
<dbReference type="GO" id="GO:0031966">
    <property type="term" value="C:mitochondrial membrane"/>
    <property type="evidence" value="ECO:0007669"/>
    <property type="project" value="UniProtKB-SubCell"/>
</dbReference>
<keyword evidence="8 9" id="KW-0472">Membrane</keyword>
<evidence type="ECO:0000256" key="6">
    <source>
        <dbReference type="ARBA" id="ARBA00022989"/>
    </source>
</evidence>
<feature type="repeat" description="Solcar" evidence="9">
    <location>
        <begin position="217"/>
        <end position="313"/>
    </location>
</feature>
<keyword evidence="6" id="KW-1133">Transmembrane helix</keyword>